<dbReference type="OrthoDB" id="7818483at2"/>
<name>A0A344PNA3_9RHOB</name>
<accession>A0A344PNA3</accession>
<feature type="transmembrane region" description="Helical" evidence="1">
    <location>
        <begin position="373"/>
        <end position="395"/>
    </location>
</feature>
<organism evidence="2 3">
    <name type="scientific">Paracoccus suum</name>
    <dbReference type="NCBI Taxonomy" id="2259340"/>
    <lineage>
        <taxon>Bacteria</taxon>
        <taxon>Pseudomonadati</taxon>
        <taxon>Pseudomonadota</taxon>
        <taxon>Alphaproteobacteria</taxon>
        <taxon>Rhodobacterales</taxon>
        <taxon>Paracoccaceae</taxon>
        <taxon>Paracoccus</taxon>
    </lineage>
</organism>
<reference evidence="3" key="1">
    <citation type="submission" date="2018-07" db="EMBL/GenBank/DDBJ databases">
        <title>Genome sequencing of Paracoccus sp. SC2-6.</title>
        <authorList>
            <person name="Heo J."/>
            <person name="Kim S.-J."/>
            <person name="Kwon S.-W."/>
        </authorList>
    </citation>
    <scope>NUCLEOTIDE SEQUENCE [LARGE SCALE GENOMIC DNA]</scope>
    <source>
        <strain evidence="3">SC2-6</strain>
    </source>
</reference>
<gene>
    <name evidence="2" type="ORF">DRW48_15290</name>
</gene>
<feature type="transmembrane region" description="Helical" evidence="1">
    <location>
        <begin position="432"/>
        <end position="453"/>
    </location>
</feature>
<evidence type="ECO:0000313" key="2">
    <source>
        <dbReference type="EMBL" id="AXC50858.1"/>
    </source>
</evidence>
<keyword evidence="1" id="KW-0472">Membrane</keyword>
<evidence type="ECO:0000313" key="3">
    <source>
        <dbReference type="Proteomes" id="UP000252023"/>
    </source>
</evidence>
<feature type="transmembrane region" description="Helical" evidence="1">
    <location>
        <begin position="291"/>
        <end position="309"/>
    </location>
</feature>
<feature type="transmembrane region" description="Helical" evidence="1">
    <location>
        <begin position="246"/>
        <end position="270"/>
    </location>
</feature>
<protein>
    <submittedName>
        <fullName evidence="2">TrkH family potassium uptake protein</fullName>
    </submittedName>
</protein>
<feature type="transmembrane region" description="Helical" evidence="1">
    <location>
        <begin position="72"/>
        <end position="96"/>
    </location>
</feature>
<dbReference type="AlphaFoldDB" id="A0A344PNA3"/>
<proteinExistence type="predicted"/>
<dbReference type="RefSeq" id="WP_114077146.1">
    <property type="nucleotide sequence ID" value="NZ_CP030918.1"/>
</dbReference>
<dbReference type="KEGG" id="pars:DRW48_15290"/>
<keyword evidence="1" id="KW-0812">Transmembrane</keyword>
<feature type="transmembrane region" description="Helical" evidence="1">
    <location>
        <begin position="205"/>
        <end position="226"/>
    </location>
</feature>
<dbReference type="PANTHER" id="PTHR32024:SF2">
    <property type="entry name" value="TRK SYSTEM POTASSIUM UPTAKE PROTEIN TRKG-RELATED"/>
    <property type="match status" value="1"/>
</dbReference>
<feature type="transmembrane region" description="Helical" evidence="1">
    <location>
        <begin position="510"/>
        <end position="530"/>
    </location>
</feature>
<dbReference type="PANTHER" id="PTHR32024">
    <property type="entry name" value="TRK SYSTEM POTASSIUM UPTAKE PROTEIN TRKG-RELATED"/>
    <property type="match status" value="1"/>
</dbReference>
<feature type="transmembrane region" description="Helical" evidence="1">
    <location>
        <begin position="38"/>
        <end position="60"/>
    </location>
</feature>
<keyword evidence="1" id="KW-1133">Transmembrane helix</keyword>
<dbReference type="Proteomes" id="UP000252023">
    <property type="component" value="Chromosome"/>
</dbReference>
<keyword evidence="3" id="KW-1185">Reference proteome</keyword>
<evidence type="ECO:0000256" key="1">
    <source>
        <dbReference type="SAM" id="Phobius"/>
    </source>
</evidence>
<sequence>MIRPTELPLMLLLAAVGAAAMLVPAVQAALMDDWRLARIFVTASAATGLVTAMLALANAANPRTGRLGRSHGGLASLAVTYALLPAALALPLAIALPDTGFLNAWWEMLSSLTTTGASLYDPRILPLPLHLWRGLVGWLGGLLILSAAVAILAPLQVGGFELVSAPLAASSGSDRRQASVAPRVGAARPAVEGDSWRIIRAAQSLMPIYGGVTLALWTGLTIAGGGGFSSLMRAMGTVSTSGIASVAGPVGAASGFAGEVLVAAGLALALSRRFWRGGDMLQTTRRLRDDPELRLSLAVVIFVTLAVLLRHMVAVAEEPATAAPHSAWWALGDVLRVSWGAAFTALSYLTTTGWISAEWQDAVTWSGLQEPGLILAGLAIIGGGAATTAGGVKLLRIAALIRHGSNEMERIVHPAAIAGGGPAWRRLRTVGAFLAFVSFMLFAVAIAVVMLLVTMQQVEFETAVALAVAALSNTGPLMQSVAVTPALSGGAGIAGAPWEGWAGLPGLTKAILAAAMVVGRLEIVAVLALFSPGYWRR</sequence>
<dbReference type="EMBL" id="CP030918">
    <property type="protein sequence ID" value="AXC50858.1"/>
    <property type="molecule type" value="Genomic_DNA"/>
</dbReference>
<feature type="transmembrane region" description="Helical" evidence="1">
    <location>
        <begin position="135"/>
        <end position="155"/>
    </location>
</feature>